<evidence type="ECO:0000313" key="3">
    <source>
        <dbReference type="Proteomes" id="UP001595478"/>
    </source>
</evidence>
<accession>A0ABV7FV98</accession>
<comment type="caution">
    <text evidence="2">The sequence shown here is derived from an EMBL/GenBank/DDBJ whole genome shotgun (WGS) entry which is preliminary data.</text>
</comment>
<evidence type="ECO:0000259" key="1">
    <source>
        <dbReference type="Pfam" id="PF12770"/>
    </source>
</evidence>
<name>A0ABV7FV98_9ALTE</name>
<dbReference type="Gene3D" id="1.25.40.10">
    <property type="entry name" value="Tetratricopeptide repeat domain"/>
    <property type="match status" value="2"/>
</dbReference>
<dbReference type="PANTHER" id="PTHR10098">
    <property type="entry name" value="RAPSYN-RELATED"/>
    <property type="match status" value="1"/>
</dbReference>
<dbReference type="RefSeq" id="WP_376920888.1">
    <property type="nucleotide sequence ID" value="NZ_JBHRSW010000029.1"/>
</dbReference>
<dbReference type="InterPro" id="IPR011990">
    <property type="entry name" value="TPR-like_helical_dom_sf"/>
</dbReference>
<dbReference type="InterPro" id="IPR024983">
    <property type="entry name" value="CHAT_dom"/>
</dbReference>
<dbReference type="SUPFAM" id="SSF48452">
    <property type="entry name" value="TPR-like"/>
    <property type="match status" value="1"/>
</dbReference>
<sequence>MLKSYTEDVSVALTIEGRFVHEQNGPLLLVFPEYLVIPNGTKESDIGVWVKQTYQSKSNGNISVESIDVDSQADVYIYRSLSKAAQLWKTGIVSNRHDAVFLLEQVYSEYPQTEVLFYLVACLLEEEKYKRAKSILNSKPLTRLNDNYAMFLRLKAELAFRQQDFLNAGILFAEYGALLSSLPEHQLNLARVNAIIAFNKAIEARINKAGNIPVDTKIRLEESLSVIEAFGNNRLMAEVLNFLAPYYILSSEYLRAIEVYELALSYSNSAGDHTGALNVRNNLGKAYREAWRISEAQDVLRNGLIEVEAEKATGISFSLIFNLAMTYYYTGDQGSALRYFYSSVEKSEQLGLAYDYYVAKRFYSISLSDNGNYSEALKILHSVKRFYREKRSNSVGVIHSDLSNIHWHLNQQDKALDYANLALDSLHIIKGEEERFRAEINIFQAYLVDKESARLRERIHSIESNIDNLAKYPNQFMRYAKLRAKVQGKASDHADINRVFNRALHIAESIQASLDEHTNGPFWAIKTNKLVNAYIDYLLTSKDKGFGENTPNSTQQSEAMIANILGLTERFQATNFRYRRQDETNEAVLNNSNRLWRDYIDKQKALVMLDDASEAARTQAQLDIAKEQLFSAYLNKPKQSLVNSALSLSDIQKELSPDEMVLRYKETDNFYLVMSISQDSSKLDYLEKTPERLASIAALASSEAHDSSMTDVFKGLSWLIPSALRENPHISSILLVADGSLHKIPFSAIDLNTHIQRPYSPMVSAYDLSYTYSISEYLKAREPADTHDSAQAISFALFADPVFSPFEELEAGENEATRMMTAAESLRSWGGELESLPWTRQEIRDIQSLYPDAQISIATGEEATNETLLSEQFRSATVLHIATHGYFSEAHPDIVGLATSANVDDNTQQPGFLTLSELLSHEFSSQLVVVSGCETNKGRLIASEGFSGLANGLLSRGAGGVISTLWKVPDKPTAYFMKHFYQALKSHNGNISKALQSAKIKFISSRRYNEPKYWAGFIYTAAAKSQRTINLRPAR</sequence>
<evidence type="ECO:0000313" key="2">
    <source>
        <dbReference type="EMBL" id="MFC3122767.1"/>
    </source>
</evidence>
<reference evidence="3" key="1">
    <citation type="journal article" date="2019" name="Int. J. Syst. Evol. Microbiol.">
        <title>The Global Catalogue of Microorganisms (GCM) 10K type strain sequencing project: providing services to taxonomists for standard genome sequencing and annotation.</title>
        <authorList>
            <consortium name="The Broad Institute Genomics Platform"/>
            <consortium name="The Broad Institute Genome Sequencing Center for Infectious Disease"/>
            <person name="Wu L."/>
            <person name="Ma J."/>
        </authorList>
    </citation>
    <scope>NUCLEOTIDE SEQUENCE [LARGE SCALE GENOMIC DNA]</scope>
    <source>
        <strain evidence="3">KCTC 52473</strain>
    </source>
</reference>
<protein>
    <submittedName>
        <fullName evidence="2">CHAT domain-containing protein</fullName>
    </submittedName>
</protein>
<organism evidence="2 3">
    <name type="scientific">Agaribacter flavus</name>
    <dbReference type="NCBI Taxonomy" id="1902781"/>
    <lineage>
        <taxon>Bacteria</taxon>
        <taxon>Pseudomonadati</taxon>
        <taxon>Pseudomonadota</taxon>
        <taxon>Gammaproteobacteria</taxon>
        <taxon>Alteromonadales</taxon>
        <taxon>Alteromonadaceae</taxon>
        <taxon>Agaribacter</taxon>
    </lineage>
</organism>
<gene>
    <name evidence="2" type="ORF">ACFOHL_14170</name>
</gene>
<dbReference type="Proteomes" id="UP001595478">
    <property type="component" value="Unassembled WGS sequence"/>
</dbReference>
<feature type="domain" description="CHAT" evidence="1">
    <location>
        <begin position="718"/>
        <end position="1018"/>
    </location>
</feature>
<dbReference type="EMBL" id="JBHRSW010000029">
    <property type="protein sequence ID" value="MFC3122767.1"/>
    <property type="molecule type" value="Genomic_DNA"/>
</dbReference>
<dbReference type="Pfam" id="PF12770">
    <property type="entry name" value="CHAT"/>
    <property type="match status" value="1"/>
</dbReference>
<proteinExistence type="predicted"/>
<keyword evidence="3" id="KW-1185">Reference proteome</keyword>